<dbReference type="AlphaFoldDB" id="A0AAV6HSG1"/>
<organism evidence="1 2">
    <name type="scientific">Rhododendron griersonianum</name>
    <dbReference type="NCBI Taxonomy" id="479676"/>
    <lineage>
        <taxon>Eukaryota</taxon>
        <taxon>Viridiplantae</taxon>
        <taxon>Streptophyta</taxon>
        <taxon>Embryophyta</taxon>
        <taxon>Tracheophyta</taxon>
        <taxon>Spermatophyta</taxon>
        <taxon>Magnoliopsida</taxon>
        <taxon>eudicotyledons</taxon>
        <taxon>Gunneridae</taxon>
        <taxon>Pentapetalae</taxon>
        <taxon>asterids</taxon>
        <taxon>Ericales</taxon>
        <taxon>Ericaceae</taxon>
        <taxon>Ericoideae</taxon>
        <taxon>Rhodoreae</taxon>
        <taxon>Rhododendron</taxon>
    </lineage>
</organism>
<proteinExistence type="predicted"/>
<dbReference type="Proteomes" id="UP000823749">
    <property type="component" value="Chromosome 13"/>
</dbReference>
<dbReference type="Gene3D" id="3.80.10.10">
    <property type="entry name" value="Ribonuclease Inhibitor"/>
    <property type="match status" value="1"/>
</dbReference>
<comment type="caution">
    <text evidence="1">The sequence shown here is derived from an EMBL/GenBank/DDBJ whole genome shotgun (WGS) entry which is preliminary data.</text>
</comment>
<evidence type="ECO:0000313" key="1">
    <source>
        <dbReference type="EMBL" id="KAG5516938.1"/>
    </source>
</evidence>
<name>A0AAV6HSG1_9ERIC</name>
<accession>A0AAV6HSG1</accession>
<dbReference type="InterPro" id="IPR032675">
    <property type="entry name" value="LRR_dom_sf"/>
</dbReference>
<gene>
    <name evidence="1" type="ORF">RHGRI_037616</name>
</gene>
<dbReference type="EMBL" id="JACTNZ010000013">
    <property type="protein sequence ID" value="KAG5516938.1"/>
    <property type="molecule type" value="Genomic_DNA"/>
</dbReference>
<evidence type="ECO:0000313" key="2">
    <source>
        <dbReference type="Proteomes" id="UP000823749"/>
    </source>
</evidence>
<keyword evidence="2" id="KW-1185">Reference proteome</keyword>
<sequence length="81" mass="8596">MAGSWERVLSCECFIGTIGDGSCNMSLTSFVCSGLDNQGLKGFLPNDISKLRHLQNINLSENSIHGPIPSSVGTITSLVIL</sequence>
<protein>
    <submittedName>
        <fullName evidence="1">Uncharacterized protein</fullName>
    </submittedName>
</protein>
<dbReference type="SUPFAM" id="SSF52058">
    <property type="entry name" value="L domain-like"/>
    <property type="match status" value="1"/>
</dbReference>
<reference evidence="1 2" key="1">
    <citation type="submission" date="2020-08" db="EMBL/GenBank/DDBJ databases">
        <title>Plant Genome Project.</title>
        <authorList>
            <person name="Zhang R.-G."/>
        </authorList>
    </citation>
    <scope>NUCLEOTIDE SEQUENCE [LARGE SCALE GENOMIC DNA]</scope>
    <source>
        <strain evidence="1">WSP0</strain>
        <tissue evidence="1">Leaf</tissue>
    </source>
</reference>